<feature type="compositionally biased region" description="Polar residues" evidence="2">
    <location>
        <begin position="306"/>
        <end position="336"/>
    </location>
</feature>
<proteinExistence type="inferred from homology"/>
<dbReference type="SMART" id="SM00257">
    <property type="entry name" value="LysM"/>
    <property type="match status" value="1"/>
</dbReference>
<dbReference type="Pfam" id="PF01476">
    <property type="entry name" value="LysM"/>
    <property type="match status" value="1"/>
</dbReference>
<reference evidence="4" key="2">
    <citation type="submission" date="2020-09" db="EMBL/GenBank/DDBJ databases">
        <authorList>
            <person name="Sun Q."/>
            <person name="Zhou Y."/>
        </authorList>
    </citation>
    <scope>NUCLEOTIDE SEQUENCE</scope>
    <source>
        <strain evidence="4">CGMCC 1.12426</strain>
    </source>
</reference>
<feature type="domain" description="LysM" evidence="3">
    <location>
        <begin position="147"/>
        <end position="191"/>
    </location>
</feature>
<organism evidence="4 5">
    <name type="scientific">Roseibium aquae</name>
    <dbReference type="NCBI Taxonomy" id="1323746"/>
    <lineage>
        <taxon>Bacteria</taxon>
        <taxon>Pseudomonadati</taxon>
        <taxon>Pseudomonadota</taxon>
        <taxon>Alphaproteobacteria</taxon>
        <taxon>Hyphomicrobiales</taxon>
        <taxon>Stappiaceae</taxon>
        <taxon>Roseibium</taxon>
    </lineage>
</organism>
<dbReference type="InterPro" id="IPR050570">
    <property type="entry name" value="Cell_wall_metabolism_enzyme"/>
</dbReference>
<dbReference type="Proteomes" id="UP000605148">
    <property type="component" value="Unassembled WGS sequence"/>
</dbReference>
<dbReference type="InterPro" id="IPR018392">
    <property type="entry name" value="LysM"/>
</dbReference>
<dbReference type="AlphaFoldDB" id="A0A916TM00"/>
<feature type="compositionally biased region" description="Polar residues" evidence="2">
    <location>
        <begin position="222"/>
        <end position="237"/>
    </location>
</feature>
<dbReference type="OrthoDB" id="9795421at2"/>
<evidence type="ECO:0000259" key="3">
    <source>
        <dbReference type="PROSITE" id="PS51782"/>
    </source>
</evidence>
<dbReference type="PANTHER" id="PTHR21666:SF263">
    <property type="entry name" value="MUREIN HYDROLASE ACTIVATOR NLPD"/>
    <property type="match status" value="1"/>
</dbReference>
<sequence length="475" mass="48357">MDKRMRTLRSDLMTKVALVTLIGGVLAGCSNAVERFGEAPIYTGGTGNQRAILGGEASQPSYDDIVNGTGGTVAGLPPASSAPVSTGSIRTPAPQRTIQSQPLPAMQGVPQPGAVLAAPAAVVSAPVVPAGAAQPVSWKGWTSTGGTRIAARSGDSVDKIARRYGVPAQAVARVNGLPDNAPLQPGQSIIIPTYVYGAQDTPARQSVSAAQPVALPAASGPVPQSTGSIAATSQSGVPQRKPARQPSFAEISAGQVAASSPEPIRVSAAPRTKPVTLPSASGQMPQTTASISSPASPPIPDRQPVRTVSTSQPAPASGPSATPNPAGSSMPEQTPQVVAAVQPEEVSASATQFRWPVRGRIISEFGAKPGGGHNEGINLAVPEGTPVLAAAPGTVIYSGNELQGYGNLVLLRHDDGWVSAYAHNSELKVKRGDTVRRGDVVGLAGATGSVTTPQVHFELRRGNKPVDPLKYLPRG</sequence>
<dbReference type="Pfam" id="PF01551">
    <property type="entry name" value="Peptidase_M23"/>
    <property type="match status" value="1"/>
</dbReference>
<accession>A0A916TM00</accession>
<protein>
    <submittedName>
        <fullName evidence="4">Lipoprotein</fullName>
    </submittedName>
</protein>
<dbReference type="EMBL" id="BMFA01000008">
    <property type="protein sequence ID" value="GGB54217.1"/>
    <property type="molecule type" value="Genomic_DNA"/>
</dbReference>
<name>A0A916TM00_9HYPH</name>
<feature type="compositionally biased region" description="Polar residues" evidence="2">
    <location>
        <begin position="278"/>
        <end position="288"/>
    </location>
</feature>
<dbReference type="PROSITE" id="PS51782">
    <property type="entry name" value="LYSM"/>
    <property type="match status" value="1"/>
</dbReference>
<dbReference type="Gene3D" id="3.10.350.10">
    <property type="entry name" value="LysM domain"/>
    <property type="match status" value="1"/>
</dbReference>
<comment type="similarity">
    <text evidence="1">Belongs to the E.coli NlpD/Haemophilus LppB family.</text>
</comment>
<dbReference type="GO" id="GO:0004222">
    <property type="term" value="F:metalloendopeptidase activity"/>
    <property type="evidence" value="ECO:0007669"/>
    <property type="project" value="TreeGrafter"/>
</dbReference>
<gene>
    <name evidence="4" type="ORF">GCM10011316_27820</name>
</gene>
<dbReference type="CDD" id="cd12797">
    <property type="entry name" value="M23_peptidase"/>
    <property type="match status" value="1"/>
</dbReference>
<keyword evidence="4" id="KW-0449">Lipoprotein</keyword>
<feature type="region of interest" description="Disordered" evidence="2">
    <location>
        <begin position="217"/>
        <end position="343"/>
    </location>
</feature>
<comment type="caution">
    <text evidence="4">The sequence shown here is derived from an EMBL/GenBank/DDBJ whole genome shotgun (WGS) entry which is preliminary data.</text>
</comment>
<dbReference type="CDD" id="cd00118">
    <property type="entry name" value="LysM"/>
    <property type="match status" value="1"/>
</dbReference>
<reference evidence="4" key="1">
    <citation type="journal article" date="2014" name="Int. J. Syst. Evol. Microbiol.">
        <title>Complete genome sequence of Corynebacterium casei LMG S-19264T (=DSM 44701T), isolated from a smear-ripened cheese.</title>
        <authorList>
            <consortium name="US DOE Joint Genome Institute (JGI-PGF)"/>
            <person name="Walter F."/>
            <person name="Albersmeier A."/>
            <person name="Kalinowski J."/>
            <person name="Ruckert C."/>
        </authorList>
    </citation>
    <scope>NUCLEOTIDE SEQUENCE</scope>
    <source>
        <strain evidence="4">CGMCC 1.12426</strain>
    </source>
</reference>
<evidence type="ECO:0000256" key="1">
    <source>
        <dbReference type="ARBA" id="ARBA00038420"/>
    </source>
</evidence>
<keyword evidence="5" id="KW-1185">Reference proteome</keyword>
<dbReference type="Gene3D" id="2.70.70.10">
    <property type="entry name" value="Glucose Permease (Domain IIA)"/>
    <property type="match status" value="1"/>
</dbReference>
<dbReference type="PANTHER" id="PTHR21666">
    <property type="entry name" value="PEPTIDASE-RELATED"/>
    <property type="match status" value="1"/>
</dbReference>
<evidence type="ECO:0000313" key="4">
    <source>
        <dbReference type="EMBL" id="GGB54217.1"/>
    </source>
</evidence>
<dbReference type="PROSITE" id="PS51257">
    <property type="entry name" value="PROKAR_LIPOPROTEIN"/>
    <property type="match status" value="1"/>
</dbReference>
<dbReference type="SUPFAM" id="SSF51261">
    <property type="entry name" value="Duplicated hybrid motif"/>
    <property type="match status" value="1"/>
</dbReference>
<evidence type="ECO:0000313" key="5">
    <source>
        <dbReference type="Proteomes" id="UP000605148"/>
    </source>
</evidence>
<evidence type="ECO:0000256" key="2">
    <source>
        <dbReference type="SAM" id="MobiDB-lite"/>
    </source>
</evidence>
<dbReference type="InterPro" id="IPR011055">
    <property type="entry name" value="Dup_hybrid_motif"/>
</dbReference>
<dbReference type="SUPFAM" id="SSF54106">
    <property type="entry name" value="LysM domain"/>
    <property type="match status" value="1"/>
</dbReference>
<dbReference type="InterPro" id="IPR036779">
    <property type="entry name" value="LysM_dom_sf"/>
</dbReference>
<dbReference type="InterPro" id="IPR016047">
    <property type="entry name" value="M23ase_b-sheet_dom"/>
</dbReference>